<protein>
    <submittedName>
        <fullName evidence="2">EAL domain-containing protein (Putative c-di-GMP-specific phosphodiesterase class I)</fullName>
    </submittedName>
</protein>
<dbReference type="PROSITE" id="PS50883">
    <property type="entry name" value="EAL"/>
    <property type="match status" value="1"/>
</dbReference>
<evidence type="ECO:0000313" key="2">
    <source>
        <dbReference type="EMBL" id="MBP2234070.1"/>
    </source>
</evidence>
<gene>
    <name evidence="2" type="ORF">J2Z31_000560</name>
</gene>
<dbReference type="InterPro" id="IPR001633">
    <property type="entry name" value="EAL_dom"/>
</dbReference>
<dbReference type="RefSeq" id="WP_209600345.1">
    <property type="nucleotide sequence ID" value="NZ_JAGILA010000001.1"/>
</dbReference>
<dbReference type="Proteomes" id="UP000730739">
    <property type="component" value="Unassembled WGS sequence"/>
</dbReference>
<proteinExistence type="predicted"/>
<dbReference type="InterPro" id="IPR050706">
    <property type="entry name" value="Cyclic-di-GMP_PDE-like"/>
</dbReference>
<dbReference type="InterPro" id="IPR035919">
    <property type="entry name" value="EAL_sf"/>
</dbReference>
<feature type="domain" description="EAL" evidence="1">
    <location>
        <begin position="3"/>
        <end position="247"/>
    </location>
</feature>
<evidence type="ECO:0000313" key="3">
    <source>
        <dbReference type="Proteomes" id="UP000730739"/>
    </source>
</evidence>
<dbReference type="CDD" id="cd01948">
    <property type="entry name" value="EAL"/>
    <property type="match status" value="1"/>
</dbReference>
<dbReference type="PANTHER" id="PTHR33121">
    <property type="entry name" value="CYCLIC DI-GMP PHOSPHODIESTERASE PDEF"/>
    <property type="match status" value="1"/>
</dbReference>
<dbReference type="Gene3D" id="3.20.20.450">
    <property type="entry name" value="EAL domain"/>
    <property type="match status" value="1"/>
</dbReference>
<name>A0ABS4QTT5_9HYPH</name>
<sequence length="283" mass="30135">MIDVEKLDLARGARQAKHGRIGFSLQQINAVDDHAEVLYSECLGRLIEPDGTIRTSEELLAIPGASGIAPDLDRHLFELALEWLPSHPSHALGCKISAATLADQRTSAALYDLLLKHSAVARRMVLEVTGSLAANAHSAALLKGARALGYRIAMEAFGPGHATACSLLSTPVDIVKIDGSMALHGAAKLGPVVARASRAAPVVVIEGIETYAQLEAAKVAGATHLQGFLLSEPTLPPVFSQRFTSFAEGRDLRRERHSDRRLQRSVVSVQAQGLCAAHLDLGK</sequence>
<dbReference type="SUPFAM" id="SSF141868">
    <property type="entry name" value="EAL domain-like"/>
    <property type="match status" value="1"/>
</dbReference>
<comment type="caution">
    <text evidence="2">The sequence shown here is derived from an EMBL/GenBank/DDBJ whole genome shotgun (WGS) entry which is preliminary data.</text>
</comment>
<dbReference type="PANTHER" id="PTHR33121:SF70">
    <property type="entry name" value="SIGNALING PROTEIN YKOW"/>
    <property type="match status" value="1"/>
</dbReference>
<dbReference type="EMBL" id="JAGILA010000001">
    <property type="protein sequence ID" value="MBP2234070.1"/>
    <property type="molecule type" value="Genomic_DNA"/>
</dbReference>
<accession>A0ABS4QTT5</accession>
<keyword evidence="3" id="KW-1185">Reference proteome</keyword>
<reference evidence="2 3" key="1">
    <citation type="submission" date="2021-03" db="EMBL/GenBank/DDBJ databases">
        <title>Genomic Encyclopedia of Type Strains, Phase IV (KMG-IV): sequencing the most valuable type-strain genomes for metagenomic binning, comparative biology and taxonomic classification.</title>
        <authorList>
            <person name="Goeker M."/>
        </authorList>
    </citation>
    <scope>NUCLEOTIDE SEQUENCE [LARGE SCALE GENOMIC DNA]</scope>
    <source>
        <strain evidence="2 3">DSM 13372</strain>
    </source>
</reference>
<dbReference type="SMART" id="SM00052">
    <property type="entry name" value="EAL"/>
    <property type="match status" value="1"/>
</dbReference>
<organism evidence="2 3">
    <name type="scientific">Sinorhizobium kostiense</name>
    <dbReference type="NCBI Taxonomy" id="76747"/>
    <lineage>
        <taxon>Bacteria</taxon>
        <taxon>Pseudomonadati</taxon>
        <taxon>Pseudomonadota</taxon>
        <taxon>Alphaproteobacteria</taxon>
        <taxon>Hyphomicrobiales</taxon>
        <taxon>Rhizobiaceae</taxon>
        <taxon>Sinorhizobium/Ensifer group</taxon>
        <taxon>Sinorhizobium</taxon>
    </lineage>
</organism>
<evidence type="ECO:0000259" key="1">
    <source>
        <dbReference type="PROSITE" id="PS50883"/>
    </source>
</evidence>
<dbReference type="Pfam" id="PF00563">
    <property type="entry name" value="EAL"/>
    <property type="match status" value="1"/>
</dbReference>